<keyword evidence="1" id="KW-0732">Signal</keyword>
<dbReference type="RefSeq" id="WP_223268999.1">
    <property type="nucleotide sequence ID" value="NZ_JACYVS010000001.1"/>
</dbReference>
<dbReference type="AlphaFoldDB" id="A0ABD4WW50"/>
<dbReference type="PROSITE" id="PS51257">
    <property type="entry name" value="PROKAR_LIPOPROTEIN"/>
    <property type="match status" value="1"/>
</dbReference>
<organism evidence="2 3">
    <name type="scientific">Priestia megaterium</name>
    <name type="common">Bacillus megaterium</name>
    <dbReference type="NCBI Taxonomy" id="1404"/>
    <lineage>
        <taxon>Bacteria</taxon>
        <taxon>Bacillati</taxon>
        <taxon>Bacillota</taxon>
        <taxon>Bacilli</taxon>
        <taxon>Bacillales</taxon>
        <taxon>Bacillaceae</taxon>
        <taxon>Priestia</taxon>
    </lineage>
</organism>
<evidence type="ECO:0000256" key="1">
    <source>
        <dbReference type="SAM" id="SignalP"/>
    </source>
</evidence>
<feature type="chain" id="PRO_5044869114" description="Lipoprotein" evidence="1">
    <location>
        <begin position="21"/>
        <end position="110"/>
    </location>
</feature>
<sequence length="110" mass="12416">MRTWKTAAFGLLMASFTGCSSSGFLEESPPKAYLEANNHLYETKVGTYCWKSTCVDTAGPSELLKTEKPIEVKANESLSLVIKHERQPNERHMVQIQNKNEVDVSLKKIR</sequence>
<reference evidence="2 3" key="1">
    <citation type="submission" date="2023-02" db="EMBL/GenBank/DDBJ databases">
        <authorList>
            <person name="Olszewska D."/>
        </authorList>
    </citation>
    <scope>NUCLEOTIDE SEQUENCE [LARGE SCALE GENOMIC DNA]</scope>
    <source>
        <strain evidence="2 3">FDU301</strain>
    </source>
</reference>
<proteinExistence type="predicted"/>
<evidence type="ECO:0000313" key="3">
    <source>
        <dbReference type="Proteomes" id="UP001213771"/>
    </source>
</evidence>
<feature type="signal peptide" evidence="1">
    <location>
        <begin position="1"/>
        <end position="20"/>
    </location>
</feature>
<evidence type="ECO:0000313" key="2">
    <source>
        <dbReference type="EMBL" id="MDD9784462.1"/>
    </source>
</evidence>
<dbReference type="Proteomes" id="UP001213771">
    <property type="component" value="Unassembled WGS sequence"/>
</dbReference>
<comment type="caution">
    <text evidence="2">The sequence shown here is derived from an EMBL/GenBank/DDBJ whole genome shotgun (WGS) entry which is preliminary data.</text>
</comment>
<protein>
    <recommendedName>
        <fullName evidence="4">Lipoprotein</fullName>
    </recommendedName>
</protein>
<dbReference type="EMBL" id="JARAOX010000194">
    <property type="protein sequence ID" value="MDD9784462.1"/>
    <property type="molecule type" value="Genomic_DNA"/>
</dbReference>
<evidence type="ECO:0008006" key="4">
    <source>
        <dbReference type="Google" id="ProtNLM"/>
    </source>
</evidence>
<accession>A0ABD4WW50</accession>
<gene>
    <name evidence="2" type="ORF">PVE99_19035</name>
</gene>
<name>A0ABD4WW50_PRIMG</name>